<keyword evidence="1" id="KW-0732">Signal</keyword>
<dbReference type="EMBL" id="CABPRJ010000969">
    <property type="protein sequence ID" value="VVC33471.1"/>
    <property type="molecule type" value="Genomic_DNA"/>
</dbReference>
<feature type="chain" id="PRO_5022964677" evidence="1">
    <location>
        <begin position="26"/>
        <end position="126"/>
    </location>
</feature>
<evidence type="ECO:0000256" key="1">
    <source>
        <dbReference type="SAM" id="SignalP"/>
    </source>
</evidence>
<organism evidence="2 3">
    <name type="scientific">Cinara cedri</name>
    <dbReference type="NCBI Taxonomy" id="506608"/>
    <lineage>
        <taxon>Eukaryota</taxon>
        <taxon>Metazoa</taxon>
        <taxon>Ecdysozoa</taxon>
        <taxon>Arthropoda</taxon>
        <taxon>Hexapoda</taxon>
        <taxon>Insecta</taxon>
        <taxon>Pterygota</taxon>
        <taxon>Neoptera</taxon>
        <taxon>Paraneoptera</taxon>
        <taxon>Hemiptera</taxon>
        <taxon>Sternorrhyncha</taxon>
        <taxon>Aphidomorpha</taxon>
        <taxon>Aphidoidea</taxon>
        <taxon>Aphididae</taxon>
        <taxon>Lachninae</taxon>
        <taxon>Cinara</taxon>
    </lineage>
</organism>
<gene>
    <name evidence="2" type="ORF">CINCED_3A003265</name>
</gene>
<evidence type="ECO:0000313" key="2">
    <source>
        <dbReference type="EMBL" id="VVC33471.1"/>
    </source>
</evidence>
<reference evidence="2 3" key="1">
    <citation type="submission" date="2019-08" db="EMBL/GenBank/DDBJ databases">
        <authorList>
            <person name="Alioto T."/>
            <person name="Alioto T."/>
            <person name="Gomez Garrido J."/>
        </authorList>
    </citation>
    <scope>NUCLEOTIDE SEQUENCE [LARGE SCALE GENOMIC DNA]</scope>
</reference>
<sequence length="126" mass="12820">MAAIGASALMALSSKALLTAGAALAMAIYSCMKGGGGGGGGGGKGGGSHLTATLMEESSVVPHVRQCADAVVDISGTHGYPVDVERYPGSRKTVEIVSPAMPVYRMHQDDYSTSYGPPQSQSQQYP</sequence>
<protein>
    <submittedName>
        <fullName evidence="2">Uncharacterized protein</fullName>
    </submittedName>
</protein>
<keyword evidence="3" id="KW-1185">Reference proteome</keyword>
<dbReference type="Proteomes" id="UP000325440">
    <property type="component" value="Unassembled WGS sequence"/>
</dbReference>
<feature type="signal peptide" evidence="1">
    <location>
        <begin position="1"/>
        <end position="25"/>
    </location>
</feature>
<dbReference type="OrthoDB" id="6626295at2759"/>
<dbReference type="AlphaFoldDB" id="A0A5E4MVI4"/>
<name>A0A5E4MVI4_9HEMI</name>
<proteinExistence type="predicted"/>
<evidence type="ECO:0000313" key="3">
    <source>
        <dbReference type="Proteomes" id="UP000325440"/>
    </source>
</evidence>
<accession>A0A5E4MVI4</accession>